<sequence length="243" mass="27999">MSVWHCVGSRTRAQHWPRFLGVLNKHRLYSKDHRPTPKCEGADPCSQIKDCDNSNFVKSDKAPAKSKFQFHHLIKLPPECCLNECIGAFPRFDECLYKESDKAKRNYQVTWVECPPIQIKPKKICCYEPGKRPPIARRKRKVKDECVEDKPCPSEGPCPKIESPGCRPVRNPTRCELTRVKTDCVKVKAPYPAYSECRRPKPRRRPRVECHCLDVPPMCIVFKEMAKLERQGKTAGDCPPPKK</sequence>
<accession>A0A6I8USN1</accession>
<dbReference type="GeneID" id="4803594"/>
<keyword evidence="1" id="KW-1185">Reference proteome</keyword>
<gene>
    <name evidence="2" type="primary">LOC4803594</name>
</gene>
<dbReference type="InterPro" id="IPR006611">
    <property type="entry name" value="DUF1431_DROsp"/>
</dbReference>
<dbReference type="InParanoid" id="A0A6I8USN1"/>
<dbReference type="Pfam" id="PF07248">
    <property type="entry name" value="DUF1431"/>
    <property type="match status" value="1"/>
</dbReference>
<evidence type="ECO:0000313" key="1">
    <source>
        <dbReference type="Proteomes" id="UP000001819"/>
    </source>
</evidence>
<protein>
    <submittedName>
        <fullName evidence="2">Uncharacterized protein</fullName>
    </submittedName>
</protein>
<name>A0A6I8USN1_DROPS</name>
<dbReference type="Bgee" id="FBgn0081255">
    <property type="expression patterns" value="Expressed in male reproductive system and 1 other cell type or tissue"/>
</dbReference>
<dbReference type="KEGG" id="dpo:4803594"/>
<proteinExistence type="predicted"/>
<organism evidence="1 2">
    <name type="scientific">Drosophila pseudoobscura pseudoobscura</name>
    <name type="common">Fruit fly</name>
    <dbReference type="NCBI Taxonomy" id="46245"/>
    <lineage>
        <taxon>Eukaryota</taxon>
        <taxon>Metazoa</taxon>
        <taxon>Ecdysozoa</taxon>
        <taxon>Arthropoda</taxon>
        <taxon>Hexapoda</taxon>
        <taxon>Insecta</taxon>
        <taxon>Pterygota</taxon>
        <taxon>Neoptera</taxon>
        <taxon>Endopterygota</taxon>
        <taxon>Diptera</taxon>
        <taxon>Brachycera</taxon>
        <taxon>Muscomorpha</taxon>
        <taxon>Ephydroidea</taxon>
        <taxon>Drosophilidae</taxon>
        <taxon>Drosophila</taxon>
        <taxon>Sophophora</taxon>
    </lineage>
</organism>
<evidence type="ECO:0000313" key="2">
    <source>
        <dbReference type="RefSeq" id="XP_001360293.2"/>
    </source>
</evidence>
<reference evidence="1" key="1">
    <citation type="submission" date="2024-06" db="UniProtKB">
        <authorList>
            <consortium name="RefSeq"/>
        </authorList>
    </citation>
    <scope>NUCLEOTIDE SEQUENCE [LARGE SCALE GENOMIC DNA]</scope>
    <source>
        <strain evidence="1">MV2-25</strain>
    </source>
</reference>
<dbReference type="PANTHER" id="PTHR20977:SF0">
    <property type="entry name" value="AT13385P-RELATED"/>
    <property type="match status" value="1"/>
</dbReference>
<dbReference type="Proteomes" id="UP000001819">
    <property type="component" value="Chromosome 3"/>
</dbReference>
<dbReference type="OMA" id="QFHHLVK"/>
<dbReference type="SMART" id="SM00689">
    <property type="entry name" value="DM6"/>
    <property type="match status" value="1"/>
</dbReference>
<dbReference type="RefSeq" id="XP_001360293.2">
    <property type="nucleotide sequence ID" value="XM_001360256.4"/>
</dbReference>
<dbReference type="AlphaFoldDB" id="A0A6I8USN1"/>
<reference evidence="2" key="2">
    <citation type="submission" date="2025-08" db="UniProtKB">
        <authorList>
            <consortium name="RefSeq"/>
        </authorList>
    </citation>
    <scope>IDENTIFICATION</scope>
    <source>
        <strain evidence="2">MV-25-SWS-2005</strain>
        <tissue evidence="2">Whole body</tissue>
    </source>
</reference>
<dbReference type="PANTHER" id="PTHR20977">
    <property type="entry name" value="AT13385P-RELATED"/>
    <property type="match status" value="1"/>
</dbReference>